<sequence>MSLGFWTSTPARPRPRKSTWPASRPSASKQRSRPARTQPGARRCRWTMLLQLSTPCVRRACRSGCPATKARTSSAWWKTRQFPRRLLPVPTVRCSALNHRFGSPDSGPSLSATTTWSRATLLTAPNWRNEPAST</sequence>
<accession>A0A645J6I2</accession>
<name>A0A645J6I2_9ZZZZ</name>
<protein>
    <submittedName>
        <fullName evidence="2">Uncharacterized protein</fullName>
    </submittedName>
</protein>
<gene>
    <name evidence="2" type="ORF">SDC9_206989</name>
</gene>
<evidence type="ECO:0000256" key="1">
    <source>
        <dbReference type="SAM" id="MobiDB-lite"/>
    </source>
</evidence>
<proteinExistence type="predicted"/>
<organism evidence="2">
    <name type="scientific">bioreactor metagenome</name>
    <dbReference type="NCBI Taxonomy" id="1076179"/>
    <lineage>
        <taxon>unclassified sequences</taxon>
        <taxon>metagenomes</taxon>
        <taxon>ecological metagenomes</taxon>
    </lineage>
</organism>
<feature type="region of interest" description="Disordered" evidence="1">
    <location>
        <begin position="1"/>
        <end position="41"/>
    </location>
</feature>
<evidence type="ECO:0000313" key="2">
    <source>
        <dbReference type="EMBL" id="MPN59268.1"/>
    </source>
</evidence>
<dbReference type="EMBL" id="VSSQ01133079">
    <property type="protein sequence ID" value="MPN59268.1"/>
    <property type="molecule type" value="Genomic_DNA"/>
</dbReference>
<comment type="caution">
    <text evidence="2">The sequence shown here is derived from an EMBL/GenBank/DDBJ whole genome shotgun (WGS) entry which is preliminary data.</text>
</comment>
<feature type="compositionally biased region" description="Polar residues" evidence="1">
    <location>
        <begin position="1"/>
        <end position="10"/>
    </location>
</feature>
<dbReference type="AlphaFoldDB" id="A0A645J6I2"/>
<reference evidence="2" key="1">
    <citation type="submission" date="2019-08" db="EMBL/GenBank/DDBJ databases">
        <authorList>
            <person name="Kucharzyk K."/>
            <person name="Murdoch R.W."/>
            <person name="Higgins S."/>
            <person name="Loffler F."/>
        </authorList>
    </citation>
    <scope>NUCLEOTIDE SEQUENCE</scope>
</reference>